<dbReference type="Gene3D" id="3.30.2310.20">
    <property type="entry name" value="RelE-like"/>
    <property type="match status" value="1"/>
</dbReference>
<reference evidence="3" key="1">
    <citation type="submission" date="2017-09" db="EMBL/GenBank/DDBJ databases">
        <title>Depth-based differentiation of microbial function through sediment-hosted aquifers and enrichment of novel symbionts in the deep terrestrial subsurface.</title>
        <authorList>
            <person name="Probst A.J."/>
            <person name="Ladd B."/>
            <person name="Jarett J.K."/>
            <person name="Geller-Mcgrath D.E."/>
            <person name="Sieber C.M.K."/>
            <person name="Emerson J.B."/>
            <person name="Anantharaman K."/>
            <person name="Thomas B.C."/>
            <person name="Malmstrom R."/>
            <person name="Stieglmeier M."/>
            <person name="Klingl A."/>
            <person name="Woyke T."/>
            <person name="Ryan C.M."/>
            <person name="Banfield J.F."/>
        </authorList>
    </citation>
    <scope>NUCLEOTIDE SEQUENCE [LARGE SCALE GENOMIC DNA]</scope>
</reference>
<keyword evidence="1" id="KW-1277">Toxin-antitoxin system</keyword>
<sequence length="82" mass="9689">MKIILFTSRAEKDLQKIDTLSKSSIINKLQKFRNSSLDAIALTGTWKGWYKLRVGNYRILLTTQKKSWIVGYIRHRKDVYKN</sequence>
<evidence type="ECO:0000313" key="3">
    <source>
        <dbReference type="Proteomes" id="UP000228503"/>
    </source>
</evidence>
<gene>
    <name evidence="2" type="ORF">COY16_05980</name>
</gene>
<dbReference type="AlphaFoldDB" id="A0A2M7TVJ4"/>
<dbReference type="SUPFAM" id="SSF143011">
    <property type="entry name" value="RelE-like"/>
    <property type="match status" value="1"/>
</dbReference>
<name>A0A2M7TVJ4_9BACT</name>
<dbReference type="InterPro" id="IPR007712">
    <property type="entry name" value="RelE/ParE_toxin"/>
</dbReference>
<organism evidence="2 3">
    <name type="scientific">Candidatus Roizmanbacteria bacterium CG_4_10_14_0_2_um_filter_39_13</name>
    <dbReference type="NCBI Taxonomy" id="1974825"/>
    <lineage>
        <taxon>Bacteria</taxon>
        <taxon>Candidatus Roizmaniibacteriota</taxon>
    </lineage>
</organism>
<dbReference type="EMBL" id="PFOB01000075">
    <property type="protein sequence ID" value="PIZ61805.1"/>
    <property type="molecule type" value="Genomic_DNA"/>
</dbReference>
<protein>
    <submittedName>
        <fullName evidence="2">Type II toxin-antitoxin system mRNA interferase toxin, RelE/StbE family</fullName>
    </submittedName>
</protein>
<dbReference type="Proteomes" id="UP000228503">
    <property type="component" value="Unassembled WGS sequence"/>
</dbReference>
<evidence type="ECO:0000313" key="2">
    <source>
        <dbReference type="EMBL" id="PIZ61805.1"/>
    </source>
</evidence>
<evidence type="ECO:0000256" key="1">
    <source>
        <dbReference type="ARBA" id="ARBA00022649"/>
    </source>
</evidence>
<proteinExistence type="predicted"/>
<dbReference type="InterPro" id="IPR035093">
    <property type="entry name" value="RelE/ParE_toxin_dom_sf"/>
</dbReference>
<comment type="caution">
    <text evidence="2">The sequence shown here is derived from an EMBL/GenBank/DDBJ whole genome shotgun (WGS) entry which is preliminary data.</text>
</comment>
<dbReference type="Pfam" id="PF05016">
    <property type="entry name" value="ParE_toxin"/>
    <property type="match status" value="1"/>
</dbReference>
<accession>A0A2M7TVJ4</accession>